<accession>A0A438IUI9</accession>
<dbReference type="EMBL" id="QGNW01000082">
    <property type="protein sequence ID" value="RVX00411.1"/>
    <property type="molecule type" value="Genomic_DNA"/>
</dbReference>
<evidence type="ECO:0000313" key="1">
    <source>
        <dbReference type="EMBL" id="RVX00411.1"/>
    </source>
</evidence>
<evidence type="ECO:0000313" key="2">
    <source>
        <dbReference type="Proteomes" id="UP000288805"/>
    </source>
</evidence>
<gene>
    <name evidence="1" type="ORF">CK203_024495</name>
</gene>
<sequence>MENMKSYSSSATPFFPSLKTLRLERLPHLMEWGKRDVAAEQAPSFPCLSKLKIKFAGRP</sequence>
<dbReference type="Proteomes" id="UP000288805">
    <property type="component" value="Unassembled WGS sequence"/>
</dbReference>
<dbReference type="AlphaFoldDB" id="A0A438IUI9"/>
<reference evidence="1 2" key="1">
    <citation type="journal article" date="2018" name="PLoS Genet.">
        <title>Population sequencing reveals clonal diversity and ancestral inbreeding in the grapevine cultivar Chardonnay.</title>
        <authorList>
            <person name="Roach M.J."/>
            <person name="Johnson D.L."/>
            <person name="Bohlmann J."/>
            <person name="van Vuuren H.J."/>
            <person name="Jones S.J."/>
            <person name="Pretorius I.S."/>
            <person name="Schmidt S.A."/>
            <person name="Borneman A.R."/>
        </authorList>
    </citation>
    <scope>NUCLEOTIDE SEQUENCE [LARGE SCALE GENOMIC DNA]</scope>
    <source>
        <strain evidence="2">cv. Chardonnay</strain>
        <tissue evidence="1">Leaf</tissue>
    </source>
</reference>
<protein>
    <submittedName>
        <fullName evidence="1">Uncharacterized protein</fullName>
    </submittedName>
</protein>
<comment type="caution">
    <text evidence="1">The sequence shown here is derived from an EMBL/GenBank/DDBJ whole genome shotgun (WGS) entry which is preliminary data.</text>
</comment>
<proteinExistence type="predicted"/>
<name>A0A438IUI9_VITVI</name>
<organism evidence="1 2">
    <name type="scientific">Vitis vinifera</name>
    <name type="common">Grape</name>
    <dbReference type="NCBI Taxonomy" id="29760"/>
    <lineage>
        <taxon>Eukaryota</taxon>
        <taxon>Viridiplantae</taxon>
        <taxon>Streptophyta</taxon>
        <taxon>Embryophyta</taxon>
        <taxon>Tracheophyta</taxon>
        <taxon>Spermatophyta</taxon>
        <taxon>Magnoliopsida</taxon>
        <taxon>eudicotyledons</taxon>
        <taxon>Gunneridae</taxon>
        <taxon>Pentapetalae</taxon>
        <taxon>rosids</taxon>
        <taxon>Vitales</taxon>
        <taxon>Vitaceae</taxon>
        <taxon>Viteae</taxon>
        <taxon>Vitis</taxon>
    </lineage>
</organism>